<dbReference type="Pfam" id="PF02515">
    <property type="entry name" value="CoA_transf_3"/>
    <property type="match status" value="2"/>
</dbReference>
<gene>
    <name evidence="2" type="ORF">METZ01_LOCUS20503</name>
</gene>
<sequence>MATPPLHGLRVIETATGISGPYAGRLLACLGAEVVKVEPNGGDPARNQPVDDFDLAEDELSPLFVHLNAGKFNVNAEEIDASWADVVLASDVLMDLRNSQWDPEHLRRHNTRLVTTTAWGADASTPGCIADELLVQTATGFLGFNGDEGLEPLRLPGWQSQYIAGGLAAAMTQTILRTDASHIDVSWLGALLTATELCYADALHCQRVRSLVGAHPPTAFPSGAIKCKDGHVAPGSIRPIDWEMQCLFYGIPEWIDDPELRNRLRRQPHIPLIWEKIAPWYSERTKREIFDLALESPWAAGMVMTPLDALMDPHLEARGYLGEIVTPEETVTGAVRPFKAPSLPVVDQRVRVVGEDKPPSPDNDHHLRLRPFDDLKVIEMTISWAGPYVGNVLSPLGIEVIKIESTAPFDGFRTQRPYDHGMRPGQEHLVHDNRFYEAGGLFNAVNKGKKDCVINLASDEGKSAFLELVRNTDGLVANFSAHVLPQLGLDFSTLTDVNPRFVVVRMPAFGVDGPYCDAVGYGSIIEAMGGIAHRQGYEHEEARVSNIYFPDPTAGVHAANALLAGLFHSDTTGHGIEIDLSQHEAMWQHSGEALILASRHGRNIGRMGNREPGIDVATFALTNDRWVAVVATGEASKLVAELLERSREWSASEFVDQVEASGGKAEVCWDPWTAPNERRVAPRIDRVDHPITGPMRHLASPFTVDGFRPRPIKHAPLFDQDTDEILATIAGLDAKTIAGLRRDGHIGGELPPPSELGFVYD</sequence>
<dbReference type="SUPFAM" id="SSF89796">
    <property type="entry name" value="CoA-transferase family III (CaiB/BaiF)"/>
    <property type="match status" value="2"/>
</dbReference>
<dbReference type="PANTHER" id="PTHR48207:SF3">
    <property type="entry name" value="SUCCINATE--HYDROXYMETHYLGLUTARATE COA-TRANSFERASE"/>
    <property type="match status" value="1"/>
</dbReference>
<dbReference type="Gene3D" id="3.30.1540.10">
    <property type="entry name" value="formyl-coa transferase, domain 3"/>
    <property type="match status" value="1"/>
</dbReference>
<dbReference type="AlphaFoldDB" id="A0A381PNM2"/>
<dbReference type="InterPro" id="IPR044855">
    <property type="entry name" value="CoA-Trfase_III_dom3_sf"/>
</dbReference>
<dbReference type="PANTHER" id="PTHR48207">
    <property type="entry name" value="SUCCINATE--HYDROXYMETHYLGLUTARATE COA-TRANSFERASE"/>
    <property type="match status" value="1"/>
</dbReference>
<reference evidence="2" key="1">
    <citation type="submission" date="2018-05" db="EMBL/GenBank/DDBJ databases">
        <authorList>
            <person name="Lanie J.A."/>
            <person name="Ng W.-L."/>
            <person name="Kazmierczak K.M."/>
            <person name="Andrzejewski T.M."/>
            <person name="Davidsen T.M."/>
            <person name="Wayne K.J."/>
            <person name="Tettelin H."/>
            <person name="Glass J.I."/>
            <person name="Rusch D."/>
            <person name="Podicherti R."/>
            <person name="Tsui H.-C.T."/>
            <person name="Winkler M.E."/>
        </authorList>
    </citation>
    <scope>NUCLEOTIDE SEQUENCE</scope>
</reference>
<evidence type="ECO:0000256" key="1">
    <source>
        <dbReference type="ARBA" id="ARBA00022679"/>
    </source>
</evidence>
<dbReference type="InterPro" id="IPR023606">
    <property type="entry name" value="CoA-Trfase_III_dom_1_sf"/>
</dbReference>
<dbReference type="GO" id="GO:0008410">
    <property type="term" value="F:CoA-transferase activity"/>
    <property type="evidence" value="ECO:0007669"/>
    <property type="project" value="TreeGrafter"/>
</dbReference>
<proteinExistence type="predicted"/>
<evidence type="ECO:0000313" key="2">
    <source>
        <dbReference type="EMBL" id="SUZ67649.1"/>
    </source>
</evidence>
<dbReference type="InterPro" id="IPR003673">
    <property type="entry name" value="CoA-Trfase_fam_III"/>
</dbReference>
<keyword evidence="1" id="KW-0808">Transferase</keyword>
<dbReference type="InterPro" id="IPR050483">
    <property type="entry name" value="CoA-transferase_III_domain"/>
</dbReference>
<dbReference type="EMBL" id="UINC01001017">
    <property type="protein sequence ID" value="SUZ67649.1"/>
    <property type="molecule type" value="Genomic_DNA"/>
</dbReference>
<evidence type="ECO:0008006" key="3">
    <source>
        <dbReference type="Google" id="ProtNLM"/>
    </source>
</evidence>
<accession>A0A381PNM2</accession>
<name>A0A381PNM2_9ZZZZ</name>
<protein>
    <recommendedName>
        <fullName evidence="3">CoA transferase</fullName>
    </recommendedName>
</protein>
<dbReference type="Gene3D" id="3.40.50.10540">
    <property type="entry name" value="Crotonobetainyl-coa:carnitine coa-transferase, domain 1"/>
    <property type="match status" value="2"/>
</dbReference>
<organism evidence="2">
    <name type="scientific">marine metagenome</name>
    <dbReference type="NCBI Taxonomy" id="408172"/>
    <lineage>
        <taxon>unclassified sequences</taxon>
        <taxon>metagenomes</taxon>
        <taxon>ecological metagenomes</taxon>
    </lineage>
</organism>